<reference evidence="1" key="2">
    <citation type="journal article" date="2015" name="Data Brief">
        <title>Shoot transcriptome of the giant reed, Arundo donax.</title>
        <authorList>
            <person name="Barrero R.A."/>
            <person name="Guerrero F.D."/>
            <person name="Moolhuijzen P."/>
            <person name="Goolsby J.A."/>
            <person name="Tidwell J."/>
            <person name="Bellgard S.E."/>
            <person name="Bellgard M.I."/>
        </authorList>
    </citation>
    <scope>NUCLEOTIDE SEQUENCE</scope>
    <source>
        <tissue evidence="1">Shoot tissue taken approximately 20 cm above the soil surface</tissue>
    </source>
</reference>
<dbReference type="EMBL" id="GBRH01172420">
    <property type="protein sequence ID" value="JAE25476.1"/>
    <property type="molecule type" value="Transcribed_RNA"/>
</dbReference>
<sequence>MAVKLNCKRNGRMQAREQNWQNVYIKIPYFQS</sequence>
<reference evidence="1" key="1">
    <citation type="submission" date="2014-09" db="EMBL/GenBank/DDBJ databases">
        <authorList>
            <person name="Magalhaes I.L.F."/>
            <person name="Oliveira U."/>
            <person name="Santos F.R."/>
            <person name="Vidigal T.H.D.A."/>
            <person name="Brescovit A.D."/>
            <person name="Santos A.J."/>
        </authorList>
    </citation>
    <scope>NUCLEOTIDE SEQUENCE</scope>
    <source>
        <tissue evidence="1">Shoot tissue taken approximately 20 cm above the soil surface</tissue>
    </source>
</reference>
<organism evidence="1">
    <name type="scientific">Arundo donax</name>
    <name type="common">Giant reed</name>
    <name type="synonym">Donax arundinaceus</name>
    <dbReference type="NCBI Taxonomy" id="35708"/>
    <lineage>
        <taxon>Eukaryota</taxon>
        <taxon>Viridiplantae</taxon>
        <taxon>Streptophyta</taxon>
        <taxon>Embryophyta</taxon>
        <taxon>Tracheophyta</taxon>
        <taxon>Spermatophyta</taxon>
        <taxon>Magnoliopsida</taxon>
        <taxon>Liliopsida</taxon>
        <taxon>Poales</taxon>
        <taxon>Poaceae</taxon>
        <taxon>PACMAD clade</taxon>
        <taxon>Arundinoideae</taxon>
        <taxon>Arundineae</taxon>
        <taxon>Arundo</taxon>
    </lineage>
</organism>
<proteinExistence type="predicted"/>
<protein>
    <submittedName>
        <fullName evidence="1">Uncharacterized protein</fullName>
    </submittedName>
</protein>
<name>A0A0A9GSG5_ARUDO</name>
<accession>A0A0A9GSG5</accession>
<dbReference type="AlphaFoldDB" id="A0A0A9GSG5"/>
<evidence type="ECO:0000313" key="1">
    <source>
        <dbReference type="EMBL" id="JAE25476.1"/>
    </source>
</evidence>